<evidence type="ECO:0000256" key="8">
    <source>
        <dbReference type="ARBA" id="ARBA00047601"/>
    </source>
</evidence>
<evidence type="ECO:0000256" key="4">
    <source>
        <dbReference type="ARBA" id="ARBA00022847"/>
    </source>
</evidence>
<dbReference type="PANTHER" id="PTHR11958">
    <property type="entry name" value="SODIUM/DICARBOXYLATE SYMPORTER-RELATED"/>
    <property type="match status" value="1"/>
</dbReference>
<dbReference type="Proteomes" id="UP000694546">
    <property type="component" value="Chromosome 12"/>
</dbReference>
<evidence type="ECO:0000256" key="6">
    <source>
        <dbReference type="ARBA" id="ARBA00023136"/>
    </source>
</evidence>
<feature type="transmembrane region" description="Helical" evidence="11">
    <location>
        <begin position="97"/>
        <end position="116"/>
    </location>
</feature>
<dbReference type="PROSITE" id="PS00713">
    <property type="entry name" value="NA_DICARBOXYL_SYMP_1"/>
    <property type="match status" value="1"/>
</dbReference>
<protein>
    <recommendedName>
        <fullName evidence="11">Amino acid transporter</fullName>
    </recommendedName>
</protein>
<evidence type="ECO:0000256" key="11">
    <source>
        <dbReference type="RuleBase" id="RU361216"/>
    </source>
</evidence>
<dbReference type="OrthoDB" id="5877963at2759"/>
<comment type="catalytic activity">
    <reaction evidence="10">
        <text>D-aspartate(out) + K(+)(in) + 3 Na(+)(out) + H(+)(out) = D-aspartate(in) + K(+)(out) + 3 Na(+)(in) + H(+)(in)</text>
        <dbReference type="Rhea" id="RHEA:71379"/>
        <dbReference type="ChEBI" id="CHEBI:15378"/>
        <dbReference type="ChEBI" id="CHEBI:29101"/>
        <dbReference type="ChEBI" id="CHEBI:29103"/>
        <dbReference type="ChEBI" id="CHEBI:29990"/>
    </reaction>
</comment>
<dbReference type="SUPFAM" id="SSF118215">
    <property type="entry name" value="Proton glutamate symport protein"/>
    <property type="match status" value="1"/>
</dbReference>
<evidence type="ECO:0000256" key="5">
    <source>
        <dbReference type="ARBA" id="ARBA00022989"/>
    </source>
</evidence>
<keyword evidence="5 11" id="KW-1133">Transmembrane helix</keyword>
<keyword evidence="3 11" id="KW-0812">Transmembrane</keyword>
<evidence type="ECO:0000256" key="3">
    <source>
        <dbReference type="ARBA" id="ARBA00022692"/>
    </source>
</evidence>
<dbReference type="GO" id="GO:0015175">
    <property type="term" value="F:neutral L-amino acid transmembrane transporter activity"/>
    <property type="evidence" value="ECO:0007669"/>
    <property type="project" value="TreeGrafter"/>
</dbReference>
<dbReference type="PANTHER" id="PTHR11958:SF106">
    <property type="entry name" value="AMINO ACID TRANSPORTER"/>
    <property type="match status" value="1"/>
</dbReference>
<dbReference type="GO" id="GO:0015501">
    <property type="term" value="F:glutamate:sodium symporter activity"/>
    <property type="evidence" value="ECO:0007669"/>
    <property type="project" value="TreeGrafter"/>
</dbReference>
<dbReference type="InterPro" id="IPR050746">
    <property type="entry name" value="DAACS"/>
</dbReference>
<evidence type="ECO:0000256" key="10">
    <source>
        <dbReference type="ARBA" id="ARBA00049118"/>
    </source>
</evidence>
<reference evidence="13" key="2">
    <citation type="submission" date="2025-09" db="UniProtKB">
        <authorList>
            <consortium name="Ensembl"/>
        </authorList>
    </citation>
    <scope>IDENTIFICATION</scope>
</reference>
<feature type="transmembrane region" description="Helical" evidence="11">
    <location>
        <begin position="410"/>
        <end position="439"/>
    </location>
</feature>
<sequence length="582" mass="63217">MAVALDAVWLRVKNVCKQNGLLILSVLAVVIGCLLGFFLRTRRLTEQEVMYFQFPGELLMRMLKMLILPLVVSSLMSGLAALDAKCSSRLGLITVSYYLWTTFVAVVVGIVMVSIIHPGGAAQKEDSEEGSKPIMSSADALLDLIRNMFPSNLVQATFQQYRTSTEITMKPKPTVSQSLSESSTRRALIYGIQDDNGTDIQNFALDLTPPPDVLVRTRPGNSDGMNVLGIVIFSSTMGIMLGRMGPNGTALVNFCQSLNEAVLKIVAIVIWYFPFGIVFLVAGKILEMSDPSAMGKKLGFYAITVVFGLVLHGLFILPAMYFFITKKSPIVYIRGILQALLIALATSSSSATLPITFKCLLENNHIDRRIIRFVLPVGATINMDGTALYEAVAAIFIAQVNNYELDFGQIITISITATAASIGAAGIPQAGLVTMVIVLTSVGLPTDDITLIIAVDWALDRFRTMVNVMGDALATGIMAHICRKDFIKEGDGVPLMCETKPMLSGPPQVNCQNNNGNYRASALGLKSELLPPDVARLVQLEEGVRPAPAHPHRRKPPLPPRHGKNKDHQHCAIDMNGIETNV</sequence>
<keyword evidence="14" id="KW-1185">Reference proteome</keyword>
<evidence type="ECO:0000256" key="12">
    <source>
        <dbReference type="SAM" id="MobiDB-lite"/>
    </source>
</evidence>
<feature type="transmembrane region" description="Helical" evidence="11">
    <location>
        <begin position="20"/>
        <end position="41"/>
    </location>
</feature>
<evidence type="ECO:0000256" key="9">
    <source>
        <dbReference type="ARBA" id="ARBA00048715"/>
    </source>
</evidence>
<keyword evidence="7" id="KW-0325">Glycoprotein</keyword>
<feature type="transmembrane region" description="Helical" evidence="11">
    <location>
        <begin position="265"/>
        <end position="286"/>
    </location>
</feature>
<dbReference type="GO" id="GO:0005886">
    <property type="term" value="C:plasma membrane"/>
    <property type="evidence" value="ECO:0007669"/>
    <property type="project" value="TreeGrafter"/>
</dbReference>
<keyword evidence="4 11" id="KW-0769">Symport</keyword>
<dbReference type="InterPro" id="IPR036458">
    <property type="entry name" value="Na:dicarbo_symporter_sf"/>
</dbReference>
<dbReference type="FunFam" id="1.10.3860.10:FF:000002">
    <property type="entry name" value="Amino acid transporter"/>
    <property type="match status" value="1"/>
</dbReference>
<organism evidence="13 14">
    <name type="scientific">Gadus morhua</name>
    <name type="common">Atlantic cod</name>
    <dbReference type="NCBI Taxonomy" id="8049"/>
    <lineage>
        <taxon>Eukaryota</taxon>
        <taxon>Metazoa</taxon>
        <taxon>Chordata</taxon>
        <taxon>Craniata</taxon>
        <taxon>Vertebrata</taxon>
        <taxon>Euteleostomi</taxon>
        <taxon>Actinopterygii</taxon>
        <taxon>Neopterygii</taxon>
        <taxon>Teleostei</taxon>
        <taxon>Neoteleostei</taxon>
        <taxon>Acanthomorphata</taxon>
        <taxon>Zeiogadaria</taxon>
        <taxon>Gadariae</taxon>
        <taxon>Gadiformes</taxon>
        <taxon>Gadoidei</taxon>
        <taxon>Gadidae</taxon>
        <taxon>Gadus</taxon>
    </lineage>
</organism>
<name>A0A8C5APY6_GADMO</name>
<comment type="subcellular location">
    <subcellularLocation>
        <location evidence="1 11">Membrane</location>
        <topology evidence="1 11">Multi-pass membrane protein</topology>
    </subcellularLocation>
</comment>
<feature type="compositionally biased region" description="Basic residues" evidence="12">
    <location>
        <begin position="550"/>
        <end position="565"/>
    </location>
</feature>
<comment type="catalytic activity">
    <reaction evidence="8">
        <text>K(+)(in) + L-glutamate(out) + 3 Na(+)(out) + H(+)(out) = K(+)(out) + L-glutamate(in) + 3 Na(+)(in) + H(+)(in)</text>
        <dbReference type="Rhea" id="RHEA:70699"/>
        <dbReference type="ChEBI" id="CHEBI:15378"/>
        <dbReference type="ChEBI" id="CHEBI:29101"/>
        <dbReference type="ChEBI" id="CHEBI:29103"/>
        <dbReference type="ChEBI" id="CHEBI:29985"/>
    </reaction>
</comment>
<dbReference type="InterPro" id="IPR018107">
    <property type="entry name" value="Na-dicarboxylate_symporter_CS"/>
</dbReference>
<comment type="catalytic activity">
    <reaction evidence="9">
        <text>K(+)(in) + L-aspartate(out) + 3 Na(+)(out) + H(+)(out) = K(+)(out) + L-aspartate(in) + 3 Na(+)(in) + H(+)(in)</text>
        <dbReference type="Rhea" id="RHEA:70851"/>
        <dbReference type="ChEBI" id="CHEBI:15378"/>
        <dbReference type="ChEBI" id="CHEBI:29101"/>
        <dbReference type="ChEBI" id="CHEBI:29103"/>
        <dbReference type="ChEBI" id="CHEBI:29991"/>
    </reaction>
</comment>
<dbReference type="InterPro" id="IPR001991">
    <property type="entry name" value="Na-dicarboxylate_symporter"/>
</dbReference>
<gene>
    <name evidence="13" type="primary">slc1a7b</name>
</gene>
<dbReference type="PRINTS" id="PR00173">
    <property type="entry name" value="EDTRNSPORT"/>
</dbReference>
<keyword evidence="6 11" id="KW-0472">Membrane</keyword>
<dbReference type="GeneTree" id="ENSGT00940000156073"/>
<reference evidence="13" key="1">
    <citation type="submission" date="2025-08" db="UniProtKB">
        <authorList>
            <consortium name="Ensembl"/>
        </authorList>
    </citation>
    <scope>IDENTIFICATION</scope>
</reference>
<accession>A0A8C5APY6</accession>
<evidence type="ECO:0000256" key="7">
    <source>
        <dbReference type="ARBA" id="ARBA00023180"/>
    </source>
</evidence>
<dbReference type="Gene3D" id="1.10.3860.10">
    <property type="entry name" value="Sodium:dicarboxylate symporter"/>
    <property type="match status" value="1"/>
</dbReference>
<dbReference type="PROSITE" id="PS00714">
    <property type="entry name" value="NA_DICARBOXYL_SYMP_2"/>
    <property type="match status" value="1"/>
</dbReference>
<proteinExistence type="inferred from homology"/>
<feature type="transmembrane region" description="Helical" evidence="11">
    <location>
        <begin position="62"/>
        <end position="82"/>
    </location>
</feature>
<feature type="transmembrane region" description="Helical" evidence="11">
    <location>
        <begin position="226"/>
        <end position="245"/>
    </location>
</feature>
<feature type="transmembrane region" description="Helical" evidence="11">
    <location>
        <begin position="298"/>
        <end position="324"/>
    </location>
</feature>
<feature type="transmembrane region" description="Helical" evidence="11">
    <location>
        <begin position="336"/>
        <end position="361"/>
    </location>
</feature>
<evidence type="ECO:0000313" key="13">
    <source>
        <dbReference type="Ensembl" id="ENSGMOP00000034865.1"/>
    </source>
</evidence>
<dbReference type="AlphaFoldDB" id="A0A8C5APY6"/>
<evidence type="ECO:0000256" key="2">
    <source>
        <dbReference type="ARBA" id="ARBA00022448"/>
    </source>
</evidence>
<evidence type="ECO:0000256" key="1">
    <source>
        <dbReference type="ARBA" id="ARBA00004141"/>
    </source>
</evidence>
<dbReference type="Pfam" id="PF00375">
    <property type="entry name" value="SDF"/>
    <property type="match status" value="1"/>
</dbReference>
<keyword evidence="2 11" id="KW-0813">Transport</keyword>
<dbReference type="Ensembl" id="ENSGMOT00000061338.1">
    <property type="protein sequence ID" value="ENSGMOP00000034865.1"/>
    <property type="gene ID" value="ENSGMOG00000010689.2"/>
</dbReference>
<feature type="transmembrane region" description="Helical" evidence="11">
    <location>
        <begin position="373"/>
        <end position="398"/>
    </location>
</feature>
<dbReference type="GO" id="GO:0005313">
    <property type="term" value="F:L-glutamate transmembrane transporter activity"/>
    <property type="evidence" value="ECO:0007669"/>
    <property type="project" value="TreeGrafter"/>
</dbReference>
<feature type="region of interest" description="Disordered" evidence="12">
    <location>
        <begin position="543"/>
        <end position="582"/>
    </location>
</feature>
<evidence type="ECO:0000313" key="14">
    <source>
        <dbReference type="Proteomes" id="UP000694546"/>
    </source>
</evidence>
<comment type="similarity">
    <text evidence="11">Belongs to the dicarboxylate/amino acid:cation symporter (DAACS) (TC 2.A.23) family.</text>
</comment>